<dbReference type="Proteomes" id="UP000091820">
    <property type="component" value="Unassembled WGS sequence"/>
</dbReference>
<feature type="transmembrane region" description="Helical" evidence="1">
    <location>
        <begin position="106"/>
        <end position="133"/>
    </location>
</feature>
<proteinExistence type="predicted"/>
<evidence type="ECO:0000313" key="3">
    <source>
        <dbReference type="Proteomes" id="UP000091820"/>
    </source>
</evidence>
<organism evidence="2 3">
    <name type="scientific">Glossina brevipalpis</name>
    <dbReference type="NCBI Taxonomy" id="37001"/>
    <lineage>
        <taxon>Eukaryota</taxon>
        <taxon>Metazoa</taxon>
        <taxon>Ecdysozoa</taxon>
        <taxon>Arthropoda</taxon>
        <taxon>Hexapoda</taxon>
        <taxon>Insecta</taxon>
        <taxon>Pterygota</taxon>
        <taxon>Neoptera</taxon>
        <taxon>Endopterygota</taxon>
        <taxon>Diptera</taxon>
        <taxon>Brachycera</taxon>
        <taxon>Muscomorpha</taxon>
        <taxon>Hippoboscoidea</taxon>
        <taxon>Glossinidae</taxon>
        <taxon>Glossina</taxon>
    </lineage>
</organism>
<protein>
    <submittedName>
        <fullName evidence="2">Uncharacterized protein</fullName>
    </submittedName>
</protein>
<keyword evidence="1" id="KW-0812">Transmembrane</keyword>
<reference evidence="3" key="1">
    <citation type="submission" date="2014-03" db="EMBL/GenBank/DDBJ databases">
        <authorList>
            <person name="Aksoy S."/>
            <person name="Warren W."/>
            <person name="Wilson R.K."/>
        </authorList>
    </citation>
    <scope>NUCLEOTIDE SEQUENCE [LARGE SCALE GENOMIC DNA]</scope>
    <source>
        <strain evidence="3">IAEA</strain>
    </source>
</reference>
<evidence type="ECO:0000313" key="2">
    <source>
        <dbReference type="EnsemblMetazoa" id="GBRI015588-PA"/>
    </source>
</evidence>
<dbReference type="EnsemblMetazoa" id="GBRI015588-RA">
    <property type="protein sequence ID" value="GBRI015588-PA"/>
    <property type="gene ID" value="GBRI015588"/>
</dbReference>
<sequence length="153" mass="17308">MCCVCSVCLEKQFTIHLNWEEIVIAIEIAKEIILASMNQQITVVSDQKCNNSKAFGSHSNFLETLRKGKVACLISFKITLGLVAIKSSLKLLLFSTAYMIKSRSDLYVFMAVLWTLVLFDRSYALALIPSILFRSHIIPGDRLSKFERKISVK</sequence>
<evidence type="ECO:0000256" key="1">
    <source>
        <dbReference type="SAM" id="Phobius"/>
    </source>
</evidence>
<dbReference type="VEuPathDB" id="VectorBase:GBRI015588"/>
<name>A0A1A9WDF8_9MUSC</name>
<dbReference type="AlphaFoldDB" id="A0A1A9WDF8"/>
<keyword evidence="1" id="KW-1133">Transmembrane helix</keyword>
<reference evidence="2" key="2">
    <citation type="submission" date="2020-05" db="UniProtKB">
        <authorList>
            <consortium name="EnsemblMetazoa"/>
        </authorList>
    </citation>
    <scope>IDENTIFICATION</scope>
    <source>
        <strain evidence="2">IAEA</strain>
    </source>
</reference>
<keyword evidence="3" id="KW-1185">Reference proteome</keyword>
<keyword evidence="1" id="KW-0472">Membrane</keyword>
<feature type="transmembrane region" description="Helical" evidence="1">
    <location>
        <begin position="76"/>
        <end position="100"/>
    </location>
</feature>
<accession>A0A1A9WDF8</accession>